<dbReference type="HOGENOM" id="CLU_045348_0_0_7"/>
<feature type="transmembrane region" description="Helical" evidence="1">
    <location>
        <begin position="178"/>
        <end position="200"/>
    </location>
</feature>
<dbReference type="PANTHER" id="PTHR34856:SF2">
    <property type="entry name" value="PROTEIN NRFD"/>
    <property type="match status" value="1"/>
</dbReference>
<dbReference type="Pfam" id="PF14589">
    <property type="entry name" value="NrfD_2"/>
    <property type="match status" value="1"/>
</dbReference>
<dbReference type="InterPro" id="IPR052049">
    <property type="entry name" value="Electron_transfer_protein"/>
</dbReference>
<dbReference type="PANTHER" id="PTHR34856">
    <property type="entry name" value="PROTEIN NRFD"/>
    <property type="match status" value="1"/>
</dbReference>
<name>B5EDJ5_CITBB</name>
<dbReference type="Proteomes" id="UP000008825">
    <property type="component" value="Chromosome"/>
</dbReference>
<dbReference type="GO" id="GO:0005886">
    <property type="term" value="C:plasma membrane"/>
    <property type="evidence" value="ECO:0007669"/>
    <property type="project" value="TreeGrafter"/>
</dbReference>
<sequence length="345" mass="36696">MSQALTSGLKIGREMDPDLAMLTGEGAQQRVKQAEPDAGSIVPLWRQVSSRPAESPPDYYRLPLLKEPVWIWSVPAYFYLGGVAGGCAVLAAALPGKRRFDALASWCRLLACAGVTVGPALLTWDLGKMTRFLNMLRVFRPSSPMSVGSWSLAGTGMLATLSLLLGKKAPSSVRYGTAFGGVMVAGYTGVLLGNTANPLWLEKRRLLPPLFIASAIASTAGALELRPLNQHEEKVVQRFGMVGKVGEAAAMVAMERRTPTNKEAVYGVEKGRGGLLWNAAKVALVAGVVLDLIPAKSTARRKASGVLTTLGAICLRYALLETGKDAAREPQAVIGPQRRRMQGGG</sequence>
<dbReference type="Gene3D" id="1.20.1630.10">
    <property type="entry name" value="Formate dehydrogenase/DMSO reductase domain"/>
    <property type="match status" value="1"/>
</dbReference>
<evidence type="ECO:0000256" key="1">
    <source>
        <dbReference type="SAM" id="Phobius"/>
    </source>
</evidence>
<keyword evidence="3" id="KW-1185">Reference proteome</keyword>
<evidence type="ECO:0000313" key="3">
    <source>
        <dbReference type="Proteomes" id="UP000008825"/>
    </source>
</evidence>
<dbReference type="STRING" id="404380.Gbem_2179"/>
<evidence type="ECO:0000313" key="2">
    <source>
        <dbReference type="EMBL" id="ACH39191.1"/>
    </source>
</evidence>
<keyword evidence="1" id="KW-0472">Membrane</keyword>
<proteinExistence type="predicted"/>
<gene>
    <name evidence="2" type="primary">fdnI-3</name>
    <name evidence="2" type="ordered locus">Gbem_2179</name>
</gene>
<keyword evidence="1" id="KW-0812">Transmembrane</keyword>
<reference evidence="2 3" key="1">
    <citation type="submission" date="2008-07" db="EMBL/GenBank/DDBJ databases">
        <title>Complete sequence of Geobacter bemidjiensis BEM.</title>
        <authorList>
            <consortium name="US DOE Joint Genome Institute"/>
            <person name="Lucas S."/>
            <person name="Copeland A."/>
            <person name="Lapidus A."/>
            <person name="Glavina del Rio T."/>
            <person name="Dalin E."/>
            <person name="Tice H."/>
            <person name="Bruce D."/>
            <person name="Goodwin L."/>
            <person name="Pitluck S."/>
            <person name="Kiss H."/>
            <person name="Brettin T."/>
            <person name="Detter J.C."/>
            <person name="Han C."/>
            <person name="Kuske C.R."/>
            <person name="Schmutz J."/>
            <person name="Larimer F."/>
            <person name="Land M."/>
            <person name="Hauser L."/>
            <person name="Kyrpides N."/>
            <person name="Lykidis A."/>
            <person name="Lovley D."/>
            <person name="Richardson P."/>
        </authorList>
    </citation>
    <scope>NUCLEOTIDE SEQUENCE [LARGE SCALE GENOMIC DNA]</scope>
    <source>
        <strain evidence="3">ATCC BAA-1014 / DSM 16622 / JCM 12645 / Bem</strain>
    </source>
</reference>
<dbReference type="EMBL" id="CP001124">
    <property type="protein sequence ID" value="ACH39191.1"/>
    <property type="molecule type" value="Genomic_DNA"/>
</dbReference>
<protein>
    <submittedName>
        <fullName evidence="2">Cytoplasmic formate dehydrogenase, cytochrome b subunit</fullName>
    </submittedName>
</protein>
<dbReference type="AlphaFoldDB" id="B5EDJ5"/>
<dbReference type="OrthoDB" id="112837at2"/>
<feature type="transmembrane region" description="Helical" evidence="1">
    <location>
        <begin position="106"/>
        <end position="127"/>
    </location>
</feature>
<dbReference type="InterPro" id="IPR032796">
    <property type="entry name" value="NrfD_2"/>
</dbReference>
<reference evidence="2 3" key="2">
    <citation type="journal article" date="2010" name="BMC Genomics">
        <title>The genome of Geobacter bemidjiensis, exemplar for the subsurface clade of Geobacter species that predominate in Fe(III)-reducing subsurface environments.</title>
        <authorList>
            <person name="Aklujkar M."/>
            <person name="Young N.D."/>
            <person name="Holmes D."/>
            <person name="Chavan M."/>
            <person name="Risso C."/>
            <person name="Kiss H.E."/>
            <person name="Han C.S."/>
            <person name="Land M.L."/>
            <person name="Lovley D.R."/>
        </authorList>
    </citation>
    <scope>NUCLEOTIDE SEQUENCE [LARGE SCALE GENOMIC DNA]</scope>
    <source>
        <strain evidence="3">ATCC BAA-1014 / DSM 16622 / JCM 12645 / Bem</strain>
    </source>
</reference>
<feature type="transmembrane region" description="Helical" evidence="1">
    <location>
        <begin position="147"/>
        <end position="166"/>
    </location>
</feature>
<organism evidence="2 3">
    <name type="scientific">Citrifermentans bemidjiense (strain ATCC BAA-1014 / DSM 16622 / JCM 12645 / Bem)</name>
    <name type="common">Geobacter bemidjiensis</name>
    <dbReference type="NCBI Taxonomy" id="404380"/>
    <lineage>
        <taxon>Bacteria</taxon>
        <taxon>Pseudomonadati</taxon>
        <taxon>Thermodesulfobacteriota</taxon>
        <taxon>Desulfuromonadia</taxon>
        <taxon>Geobacterales</taxon>
        <taxon>Geobacteraceae</taxon>
        <taxon>Citrifermentans</taxon>
    </lineage>
</organism>
<feature type="transmembrane region" description="Helical" evidence="1">
    <location>
        <begin position="69"/>
        <end position="94"/>
    </location>
</feature>
<keyword evidence="1" id="KW-1133">Transmembrane helix</keyword>
<accession>B5EDJ5</accession>
<dbReference type="RefSeq" id="WP_012530613.1">
    <property type="nucleotide sequence ID" value="NC_011146.1"/>
</dbReference>
<dbReference type="eggNOG" id="COG3301">
    <property type="taxonomic scope" value="Bacteria"/>
</dbReference>
<dbReference type="KEGG" id="gbm:Gbem_2179"/>